<protein>
    <recommendedName>
        <fullName evidence="4">DUF3072 domain-containing protein</fullName>
    </recommendedName>
</protein>
<sequence>MAHAHTDTPIPPRGDQQSVSEHTEAQLQRLSDRLGVPLHGDLTEREARRRIIMLREAENR</sequence>
<gene>
    <name evidence="2" type="ORF">CVM52_19235</name>
</gene>
<evidence type="ECO:0008006" key="4">
    <source>
        <dbReference type="Google" id="ProtNLM"/>
    </source>
</evidence>
<dbReference type="EMBL" id="PGTB01000119">
    <property type="protein sequence ID" value="PJE35025.1"/>
    <property type="molecule type" value="Genomic_DNA"/>
</dbReference>
<feature type="compositionally biased region" description="Polar residues" evidence="1">
    <location>
        <begin position="15"/>
        <end position="29"/>
    </location>
</feature>
<organism evidence="2 3">
    <name type="scientific">Pseudooceanicola lipolyticus</name>
    <dbReference type="NCBI Taxonomy" id="2029104"/>
    <lineage>
        <taxon>Bacteria</taxon>
        <taxon>Pseudomonadati</taxon>
        <taxon>Pseudomonadota</taxon>
        <taxon>Alphaproteobacteria</taxon>
        <taxon>Rhodobacterales</taxon>
        <taxon>Paracoccaceae</taxon>
        <taxon>Pseudooceanicola</taxon>
    </lineage>
</organism>
<reference evidence="2 3" key="1">
    <citation type="journal article" date="2018" name="Int. J. Syst. Evol. Microbiol.">
        <title>Pseudooceanicola lipolyticus sp. nov., a marine alphaproteobacterium, reclassification of Oceanicola flagellatus as Pseudooceanicola flagellatus comb. nov. and emended description of the genus Pseudooceanicola.</title>
        <authorList>
            <person name="Huang M.-M."/>
            <person name="Guo L.-L."/>
            <person name="Wu Y.-H."/>
            <person name="Lai Q.-L."/>
            <person name="Shao Z.-Z."/>
            <person name="Wang C.-S."/>
            <person name="Wu M."/>
            <person name="Xu X.-W."/>
        </authorList>
    </citation>
    <scope>NUCLEOTIDE SEQUENCE [LARGE SCALE GENOMIC DNA]</scope>
    <source>
        <strain evidence="2 3">157</strain>
    </source>
</reference>
<proteinExistence type="predicted"/>
<comment type="caution">
    <text evidence="2">The sequence shown here is derived from an EMBL/GenBank/DDBJ whole genome shotgun (WGS) entry which is preliminary data.</text>
</comment>
<dbReference type="Proteomes" id="UP000231553">
    <property type="component" value="Unassembled WGS sequence"/>
</dbReference>
<name>A0A2M8IWV3_9RHOB</name>
<feature type="region of interest" description="Disordered" evidence="1">
    <location>
        <begin position="1"/>
        <end position="34"/>
    </location>
</feature>
<dbReference type="OrthoDB" id="7871968at2"/>
<dbReference type="RefSeq" id="WP_100164056.1">
    <property type="nucleotide sequence ID" value="NZ_PGTB01000119.1"/>
</dbReference>
<evidence type="ECO:0000256" key="1">
    <source>
        <dbReference type="SAM" id="MobiDB-lite"/>
    </source>
</evidence>
<keyword evidence="3" id="KW-1185">Reference proteome</keyword>
<accession>A0A2M8IWV3</accession>
<dbReference type="AlphaFoldDB" id="A0A2M8IWV3"/>
<evidence type="ECO:0000313" key="2">
    <source>
        <dbReference type="EMBL" id="PJE35025.1"/>
    </source>
</evidence>
<evidence type="ECO:0000313" key="3">
    <source>
        <dbReference type="Proteomes" id="UP000231553"/>
    </source>
</evidence>